<feature type="binding site" evidence="7">
    <location>
        <position position="165"/>
    </location>
    <ligand>
        <name>Zn(2+)</name>
        <dbReference type="ChEBI" id="CHEBI:29105"/>
        <label>2</label>
    </ligand>
</feature>
<sequence length="235" mass="26303">MLRIIPIPALSDNYIWAIIQHQDLIIVDPSEAKPVLDFIAKNSLNLTACLLTHNHHDHTDGVPDILQHYPNLPVYGPAEVAEFANNIVAPNESLKLFSYEVTVMESAGHTAGHISYLFGYDYLFCGDSLFSGGCGRVFTGDYQAQFEALQRFKALPDSVKVYPAHEYTQSNLKFATAVLPQSCALSEYQDYVETLRSQDKPTLPTTIGQEMKVNPFMQAVDLAEFIALRQQKDNF</sequence>
<dbReference type="SMART" id="SM00849">
    <property type="entry name" value="Lactamase_B"/>
    <property type="match status" value="1"/>
</dbReference>
<dbReference type="PATRIC" id="fig|1450449.3.peg.1602"/>
<keyword evidence="5 7" id="KW-0378">Hydrolase</keyword>
<dbReference type="GO" id="GO:0046872">
    <property type="term" value="F:metal ion binding"/>
    <property type="evidence" value="ECO:0007669"/>
    <property type="project" value="UniProtKB-KW"/>
</dbReference>
<feature type="binding site" evidence="7">
    <location>
        <position position="53"/>
    </location>
    <ligand>
        <name>Zn(2+)</name>
        <dbReference type="ChEBI" id="CHEBI:29105"/>
        <label>1</label>
    </ligand>
</feature>
<dbReference type="Proteomes" id="UP000054123">
    <property type="component" value="Unassembled WGS sequence"/>
</dbReference>
<feature type="binding site" evidence="7">
    <location>
        <position position="55"/>
    </location>
    <ligand>
        <name>Zn(2+)</name>
        <dbReference type="ChEBI" id="CHEBI:29105"/>
        <label>1</label>
    </ligand>
</feature>
<dbReference type="EC" id="3.1.2.6" evidence="7"/>
<evidence type="ECO:0000313" key="9">
    <source>
        <dbReference type="EMBL" id="EXI62057.1"/>
    </source>
</evidence>
<dbReference type="PANTHER" id="PTHR43705">
    <property type="entry name" value="HYDROXYACYLGLUTATHIONE HYDROLASE"/>
    <property type="match status" value="1"/>
</dbReference>
<keyword evidence="10" id="KW-1185">Reference proteome</keyword>
<dbReference type="HAMAP" id="MF_01374">
    <property type="entry name" value="Glyoxalase_2"/>
    <property type="match status" value="1"/>
</dbReference>
<dbReference type="InterPro" id="IPR017782">
    <property type="entry name" value="Hydroxyacylglutathione_Hdrlase"/>
</dbReference>
<dbReference type="InterPro" id="IPR036866">
    <property type="entry name" value="RibonucZ/Hydroxyglut_hydro"/>
</dbReference>
<dbReference type="RefSeq" id="WP_042803337.1">
    <property type="nucleotide sequence ID" value="NZ_AVSP01000004.1"/>
</dbReference>
<dbReference type="GO" id="GO:0019243">
    <property type="term" value="P:methylglyoxal catabolic process to D-lactate via S-lactoyl-glutathione"/>
    <property type="evidence" value="ECO:0007669"/>
    <property type="project" value="UniProtKB-UniRule"/>
</dbReference>
<dbReference type="AlphaFoldDB" id="A0A011NBV2"/>
<evidence type="ECO:0000256" key="1">
    <source>
        <dbReference type="ARBA" id="ARBA00001623"/>
    </source>
</evidence>
<dbReference type="InterPro" id="IPR001279">
    <property type="entry name" value="Metallo-B-lactamas"/>
</dbReference>
<evidence type="ECO:0000256" key="6">
    <source>
        <dbReference type="ARBA" id="ARBA00022833"/>
    </source>
</evidence>
<feature type="domain" description="Metallo-beta-lactamase" evidence="8">
    <location>
        <begin position="12"/>
        <end position="165"/>
    </location>
</feature>
<reference evidence="9 10" key="1">
    <citation type="journal article" date="2014" name="Genome Announc.">
        <title>Genome Sequence of a Presumptive Mannheimia haemolytica Strain with an A1/A6-Cross-Reactive Serotype from a White-Tailed Deer (Odocoileus virginianus).</title>
        <authorList>
            <person name="Lawrence P.K."/>
            <person name="Bey R.F."/>
            <person name="Wiener B."/>
            <person name="Kittichotirat W."/>
            <person name="Bumgarner R.E."/>
        </authorList>
    </citation>
    <scope>NUCLEOTIDE SEQUENCE [LARGE SCALE GENOMIC DNA]</scope>
    <source>
        <strain evidence="9 10">PKL10</strain>
    </source>
</reference>
<dbReference type="STRING" id="1122190.GCA_000621105_00524"/>
<dbReference type="UniPathway" id="UPA00619">
    <property type="reaction ID" value="UER00676"/>
</dbReference>
<comment type="subunit">
    <text evidence="7">Monomer.</text>
</comment>
<dbReference type="Pfam" id="PF16123">
    <property type="entry name" value="HAGH_C"/>
    <property type="match status" value="1"/>
</dbReference>
<comment type="similarity">
    <text evidence="3 7">Belongs to the metallo-beta-lactamase superfamily. Glyoxalase II family.</text>
</comment>
<dbReference type="Gene3D" id="3.60.15.10">
    <property type="entry name" value="Ribonuclease Z/Hydroxyacylglutathione hydrolase-like"/>
    <property type="match status" value="1"/>
</dbReference>
<proteinExistence type="inferred from homology"/>
<dbReference type="NCBIfam" id="TIGR03413">
    <property type="entry name" value="GSH_gloB"/>
    <property type="match status" value="1"/>
</dbReference>
<evidence type="ECO:0000256" key="2">
    <source>
        <dbReference type="ARBA" id="ARBA00004963"/>
    </source>
</evidence>
<comment type="pathway">
    <text evidence="2 7">Secondary metabolite metabolism; methylglyoxal degradation; (R)-lactate from methylglyoxal: step 2/2.</text>
</comment>
<feature type="binding site" evidence="7">
    <location>
        <position position="109"/>
    </location>
    <ligand>
        <name>Zn(2+)</name>
        <dbReference type="ChEBI" id="CHEBI:29105"/>
        <label>1</label>
    </ligand>
</feature>
<evidence type="ECO:0000256" key="4">
    <source>
        <dbReference type="ARBA" id="ARBA00022723"/>
    </source>
</evidence>
<dbReference type="EMBL" id="JANJ01000005">
    <property type="protein sequence ID" value="EXI62057.1"/>
    <property type="molecule type" value="Genomic_DNA"/>
</dbReference>
<organism evidence="9 10">
    <name type="scientific">Mannheimia granulomatis</name>
    <dbReference type="NCBI Taxonomy" id="85402"/>
    <lineage>
        <taxon>Bacteria</taxon>
        <taxon>Pseudomonadati</taxon>
        <taxon>Pseudomonadota</taxon>
        <taxon>Gammaproteobacteria</taxon>
        <taxon>Pasteurellales</taxon>
        <taxon>Pasteurellaceae</taxon>
        <taxon>Mannheimia</taxon>
    </lineage>
</organism>
<evidence type="ECO:0000256" key="3">
    <source>
        <dbReference type="ARBA" id="ARBA00006759"/>
    </source>
</evidence>
<evidence type="ECO:0000259" key="8">
    <source>
        <dbReference type="SMART" id="SM00849"/>
    </source>
</evidence>
<feature type="binding site" evidence="7">
    <location>
        <position position="57"/>
    </location>
    <ligand>
        <name>Zn(2+)</name>
        <dbReference type="ChEBI" id="CHEBI:29105"/>
        <label>2</label>
    </ligand>
</feature>
<dbReference type="InterPro" id="IPR050110">
    <property type="entry name" value="Glyoxalase_II_hydrolase"/>
</dbReference>
<keyword evidence="4 7" id="KW-0479">Metal-binding</keyword>
<dbReference type="InterPro" id="IPR035680">
    <property type="entry name" value="Clx_II_MBL"/>
</dbReference>
<comment type="catalytic activity">
    <reaction evidence="1 7">
        <text>an S-(2-hydroxyacyl)glutathione + H2O = a 2-hydroxy carboxylate + glutathione + H(+)</text>
        <dbReference type="Rhea" id="RHEA:21864"/>
        <dbReference type="ChEBI" id="CHEBI:15377"/>
        <dbReference type="ChEBI" id="CHEBI:15378"/>
        <dbReference type="ChEBI" id="CHEBI:57925"/>
        <dbReference type="ChEBI" id="CHEBI:58896"/>
        <dbReference type="ChEBI" id="CHEBI:71261"/>
        <dbReference type="EC" id="3.1.2.6"/>
    </reaction>
</comment>
<feature type="binding site" evidence="7">
    <location>
        <position position="127"/>
    </location>
    <ligand>
        <name>Zn(2+)</name>
        <dbReference type="ChEBI" id="CHEBI:29105"/>
        <label>2</label>
    </ligand>
</feature>
<dbReference type="InterPro" id="IPR032282">
    <property type="entry name" value="HAGH_C"/>
</dbReference>
<dbReference type="PANTHER" id="PTHR43705:SF1">
    <property type="entry name" value="HYDROXYACYLGLUTATHIONE HYDROLASE GLOB"/>
    <property type="match status" value="1"/>
</dbReference>
<comment type="cofactor">
    <cofactor evidence="7">
        <name>Zn(2+)</name>
        <dbReference type="ChEBI" id="CHEBI:29105"/>
    </cofactor>
    <text evidence="7">Binds 2 Zn(2+) ions per subunit.</text>
</comment>
<dbReference type="SUPFAM" id="SSF56281">
    <property type="entry name" value="Metallo-hydrolase/oxidoreductase"/>
    <property type="match status" value="1"/>
</dbReference>
<feature type="binding site" evidence="7">
    <location>
        <position position="58"/>
    </location>
    <ligand>
        <name>Zn(2+)</name>
        <dbReference type="ChEBI" id="CHEBI:29105"/>
        <label>2</label>
    </ligand>
</feature>
<evidence type="ECO:0000256" key="7">
    <source>
        <dbReference type="HAMAP-Rule" id="MF_01374"/>
    </source>
</evidence>
<comment type="caution">
    <text evidence="9">The sequence shown here is derived from an EMBL/GenBank/DDBJ whole genome shotgun (WGS) entry which is preliminary data.</text>
</comment>
<name>A0A011NBV2_9PAST</name>
<dbReference type="Pfam" id="PF00753">
    <property type="entry name" value="Lactamase_B"/>
    <property type="match status" value="1"/>
</dbReference>
<accession>A0A011NBV2</accession>
<feature type="binding site" evidence="7">
    <location>
        <position position="127"/>
    </location>
    <ligand>
        <name>Zn(2+)</name>
        <dbReference type="ChEBI" id="CHEBI:29105"/>
        <label>1</label>
    </ligand>
</feature>
<dbReference type="CDD" id="cd07723">
    <property type="entry name" value="hydroxyacylglutathione_hydrolase_MBL-fold"/>
    <property type="match status" value="1"/>
</dbReference>
<gene>
    <name evidence="7" type="primary">gloB</name>
    <name evidence="9" type="ORF">AK33_08090</name>
</gene>
<comment type="function">
    <text evidence="7">Thiolesterase that catalyzes the hydrolysis of S-D-lactoyl-glutathione to form glutathione and D-lactic acid.</text>
</comment>
<keyword evidence="6 7" id="KW-0862">Zinc</keyword>
<dbReference type="OrthoDB" id="9802248at2"/>
<protein>
    <recommendedName>
        <fullName evidence="7">Hydroxyacylglutathione hydrolase</fullName>
        <ecNumber evidence="7">3.1.2.6</ecNumber>
    </recommendedName>
    <alternativeName>
        <fullName evidence="7">Glyoxalase II</fullName>
        <shortName evidence="7">Glx II</shortName>
    </alternativeName>
</protein>
<evidence type="ECO:0000256" key="5">
    <source>
        <dbReference type="ARBA" id="ARBA00022801"/>
    </source>
</evidence>
<evidence type="ECO:0000313" key="10">
    <source>
        <dbReference type="Proteomes" id="UP000054123"/>
    </source>
</evidence>
<dbReference type="GO" id="GO:0004416">
    <property type="term" value="F:hydroxyacylglutathione hydrolase activity"/>
    <property type="evidence" value="ECO:0007669"/>
    <property type="project" value="UniProtKB-UniRule"/>
</dbReference>